<evidence type="ECO:0000313" key="2">
    <source>
        <dbReference type="Proteomes" id="UP000642107"/>
    </source>
</evidence>
<dbReference type="EMBL" id="JACZDF010000003">
    <property type="protein sequence ID" value="MBD9699533.1"/>
    <property type="molecule type" value="Genomic_DNA"/>
</dbReference>
<protein>
    <submittedName>
        <fullName evidence="1">Uncharacterized protein</fullName>
    </submittedName>
</protein>
<organism evidence="1 2">
    <name type="scientific">Flavimobilis rhizosphaerae</name>
    <dbReference type="NCBI Taxonomy" id="2775421"/>
    <lineage>
        <taxon>Bacteria</taxon>
        <taxon>Bacillati</taxon>
        <taxon>Actinomycetota</taxon>
        <taxon>Actinomycetes</taxon>
        <taxon>Micrococcales</taxon>
        <taxon>Jonesiaceae</taxon>
        <taxon>Flavimobilis</taxon>
    </lineage>
</organism>
<gene>
    <name evidence="1" type="ORF">IGS67_08520</name>
</gene>
<dbReference type="RefSeq" id="WP_192279597.1">
    <property type="nucleotide sequence ID" value="NZ_JACZDF010000003.1"/>
</dbReference>
<name>A0ABR9DQZ8_9MICO</name>
<comment type="caution">
    <text evidence="1">The sequence shown here is derived from an EMBL/GenBank/DDBJ whole genome shotgun (WGS) entry which is preliminary data.</text>
</comment>
<dbReference type="Proteomes" id="UP000642107">
    <property type="component" value="Unassembled WGS sequence"/>
</dbReference>
<evidence type="ECO:0000313" key="1">
    <source>
        <dbReference type="EMBL" id="MBD9699533.1"/>
    </source>
</evidence>
<keyword evidence="2" id="KW-1185">Reference proteome</keyword>
<sequence>MTDTAPPAPPPVPAPHGDELAWVAARLAHVSGVLTDARATLVQVRTTTWRSGAALRFLELVGLLADDLEAAAGLVAEAERALPALASAAARAEQTVSAAGGQA</sequence>
<reference evidence="1 2" key="1">
    <citation type="submission" date="2020-09" db="EMBL/GenBank/DDBJ databases">
        <title>Flavimobilis rhizosphaerae sp. nov., isolated from rhizosphere soil of Spartina alterniflora.</title>
        <authorList>
            <person name="Hanqin C."/>
        </authorList>
    </citation>
    <scope>NUCLEOTIDE SEQUENCE [LARGE SCALE GENOMIC DNA]</scope>
    <source>
        <strain evidence="1 2">GY 10621</strain>
    </source>
</reference>
<accession>A0ABR9DQZ8</accession>
<proteinExistence type="predicted"/>